<dbReference type="InterPro" id="IPR027417">
    <property type="entry name" value="P-loop_NTPase"/>
</dbReference>
<evidence type="ECO:0000313" key="5">
    <source>
        <dbReference type="EMBL" id="MTH53060.1"/>
    </source>
</evidence>
<dbReference type="EMBL" id="WMIB01000004">
    <property type="protein sequence ID" value="MTH53060.1"/>
    <property type="molecule type" value="Genomic_DNA"/>
</dbReference>
<reference evidence="5 6" key="1">
    <citation type="journal article" date="2017" name="Int. J. Syst. Evol. Microbiol.">
        <title>Bacillus mangrovi sp. nov., isolated from a sediment sample from a mangrove forest.</title>
        <authorList>
            <person name="Gupta V."/>
            <person name="Singh P.K."/>
            <person name="Korpole S."/>
            <person name="Tanuku N.R.S."/>
            <person name="Pinnaka A.K."/>
        </authorList>
    </citation>
    <scope>NUCLEOTIDE SEQUENCE [LARGE SCALE GENOMIC DNA]</scope>
    <source>
        <strain evidence="5 6">KCTC 33872</strain>
    </source>
</reference>
<proteinExistence type="predicted"/>
<dbReference type="RefSeq" id="WP_155111596.1">
    <property type="nucleotide sequence ID" value="NZ_WMIB01000004.1"/>
</dbReference>
<organism evidence="5 6">
    <name type="scientific">Metabacillus mangrovi</name>
    <dbReference type="NCBI Taxonomy" id="1491830"/>
    <lineage>
        <taxon>Bacteria</taxon>
        <taxon>Bacillati</taxon>
        <taxon>Bacillota</taxon>
        <taxon>Bacilli</taxon>
        <taxon>Bacillales</taxon>
        <taxon>Bacillaceae</taxon>
        <taxon>Metabacillus</taxon>
    </lineage>
</organism>
<keyword evidence="6" id="KW-1185">Reference proteome</keyword>
<keyword evidence="1" id="KW-0547">Nucleotide-binding</keyword>
<dbReference type="Proteomes" id="UP000434639">
    <property type="component" value="Unassembled WGS sequence"/>
</dbReference>
<dbReference type="AlphaFoldDB" id="A0A7X2S3Y0"/>
<feature type="domain" description="ABC transporter" evidence="4">
    <location>
        <begin position="309"/>
        <end position="520"/>
    </location>
</feature>
<dbReference type="OrthoDB" id="9760950at2"/>
<dbReference type="SMART" id="SM00382">
    <property type="entry name" value="AAA"/>
    <property type="match status" value="2"/>
</dbReference>
<dbReference type="InterPro" id="IPR003593">
    <property type="entry name" value="AAA+_ATPase"/>
</dbReference>
<dbReference type="GO" id="GO:0005524">
    <property type="term" value="F:ATP binding"/>
    <property type="evidence" value="ECO:0007669"/>
    <property type="project" value="UniProtKB-KW"/>
</dbReference>
<dbReference type="Pfam" id="PF00005">
    <property type="entry name" value="ABC_tran"/>
    <property type="match status" value="2"/>
</dbReference>
<dbReference type="CDD" id="cd03221">
    <property type="entry name" value="ABCF_EF-3"/>
    <property type="match status" value="2"/>
</dbReference>
<comment type="caution">
    <text evidence="5">The sequence shown here is derived from an EMBL/GenBank/DDBJ whole genome shotgun (WGS) entry which is preliminary data.</text>
</comment>
<protein>
    <submittedName>
        <fullName evidence="5">ATP-binding cassette domain-containing protein</fullName>
    </submittedName>
</protein>
<dbReference type="InterPro" id="IPR017871">
    <property type="entry name" value="ABC_transporter-like_CS"/>
</dbReference>
<name>A0A7X2S3Y0_9BACI</name>
<sequence>MQLMKIRNLKKSFGEHELLKGIDLDLFAGDRIGLTGHNGTGKTTLAKIVAGKMKRDEGSADTFGRKVKIGYLQQSADYTEKTLKRQYTSGEWLKLAKLLGISHLDENRNLAEMSGGERLKLALANVLLEKPDLLILDEPTNHMDLHGVEWLTEKLKEFDGTAIIISHDRYFLDVTATRMEELADGKLISYSGNYTAYREEKKRRFEQQEKEFEKQQRYKKRIEGQMEKLKNWSEKAHRESTKNKDSAGKLPMGYKEHHRVKAKKMDIQVRSKMNRLNAELEKNKVEKPKEEAHVYFQFDAASKRGKRILEGADACKAFGSRVLFEKSSFYLKYGEKAALMGPNGSGKTTFLRILLGSDTLTSGTVWISETLKIGYLSQEAEDLDESLTPIEALGLSDNRMRGRAMEISAQLGMASSMEKKIGFLSLGQRTRVKLIGLLLQELDILILDEPTNHLDLPAREQLEETLSQFAGTLLIVSHDRYFLHQLADCLLVIGEDQVIRRYGMTLKEYESPGTGTDNRKEELLIVETKLSEVLGKLSLHTPLDREYTELDLLFKQLLRRKKELSGKL</sequence>
<dbReference type="PANTHER" id="PTHR42855">
    <property type="entry name" value="ABC TRANSPORTER ATP-BINDING SUBUNIT"/>
    <property type="match status" value="1"/>
</dbReference>
<dbReference type="InterPro" id="IPR051309">
    <property type="entry name" value="ABCF_ATPase"/>
</dbReference>
<evidence type="ECO:0000313" key="6">
    <source>
        <dbReference type="Proteomes" id="UP000434639"/>
    </source>
</evidence>
<dbReference type="Gene3D" id="3.40.50.300">
    <property type="entry name" value="P-loop containing nucleotide triphosphate hydrolases"/>
    <property type="match status" value="2"/>
</dbReference>
<dbReference type="GO" id="GO:0016887">
    <property type="term" value="F:ATP hydrolysis activity"/>
    <property type="evidence" value="ECO:0007669"/>
    <property type="project" value="InterPro"/>
</dbReference>
<keyword evidence="2 5" id="KW-0067">ATP-binding</keyword>
<evidence type="ECO:0000259" key="4">
    <source>
        <dbReference type="PROSITE" id="PS50893"/>
    </source>
</evidence>
<evidence type="ECO:0000256" key="3">
    <source>
        <dbReference type="SAM" id="MobiDB-lite"/>
    </source>
</evidence>
<dbReference type="PANTHER" id="PTHR42855:SF2">
    <property type="entry name" value="DRUG RESISTANCE ABC TRANSPORTER,ATP-BINDING PROTEIN"/>
    <property type="match status" value="1"/>
</dbReference>
<evidence type="ECO:0000256" key="2">
    <source>
        <dbReference type="ARBA" id="ARBA00022840"/>
    </source>
</evidence>
<feature type="compositionally biased region" description="Basic and acidic residues" evidence="3">
    <location>
        <begin position="232"/>
        <end position="247"/>
    </location>
</feature>
<accession>A0A7X2S3Y0</accession>
<evidence type="ECO:0000256" key="1">
    <source>
        <dbReference type="ARBA" id="ARBA00022741"/>
    </source>
</evidence>
<feature type="domain" description="ABC transporter" evidence="4">
    <location>
        <begin position="4"/>
        <end position="209"/>
    </location>
</feature>
<dbReference type="PROSITE" id="PS00211">
    <property type="entry name" value="ABC_TRANSPORTER_1"/>
    <property type="match status" value="1"/>
</dbReference>
<gene>
    <name evidence="5" type="ORF">GKZ89_06515</name>
</gene>
<dbReference type="PROSITE" id="PS50893">
    <property type="entry name" value="ABC_TRANSPORTER_2"/>
    <property type="match status" value="2"/>
</dbReference>
<dbReference type="FunFam" id="3.40.50.300:FF:000011">
    <property type="entry name" value="Putative ABC transporter ATP-binding component"/>
    <property type="match status" value="1"/>
</dbReference>
<dbReference type="SUPFAM" id="SSF52540">
    <property type="entry name" value="P-loop containing nucleoside triphosphate hydrolases"/>
    <property type="match status" value="2"/>
</dbReference>
<dbReference type="Pfam" id="PF12848">
    <property type="entry name" value="ABC_tran_Xtn"/>
    <property type="match status" value="1"/>
</dbReference>
<dbReference type="InterPro" id="IPR003439">
    <property type="entry name" value="ABC_transporter-like_ATP-bd"/>
</dbReference>
<feature type="region of interest" description="Disordered" evidence="3">
    <location>
        <begin position="232"/>
        <end position="251"/>
    </location>
</feature>
<dbReference type="NCBIfam" id="NF000355">
    <property type="entry name" value="ribo_prot_ABC_F"/>
    <property type="match status" value="1"/>
</dbReference>
<dbReference type="InterPro" id="IPR032781">
    <property type="entry name" value="ABC_tran_Xtn"/>
</dbReference>